<gene>
    <name evidence="2" type="ORF">P153DRAFT_81963</name>
</gene>
<accession>A0A6A6A686</accession>
<keyword evidence="3" id="KW-1185">Reference proteome</keyword>
<name>A0A6A6A686_9PLEO</name>
<dbReference type="RefSeq" id="XP_033521055.1">
    <property type="nucleotide sequence ID" value="XM_033673427.1"/>
</dbReference>
<dbReference type="EMBL" id="ML977513">
    <property type="protein sequence ID" value="KAF2126663.1"/>
    <property type="molecule type" value="Genomic_DNA"/>
</dbReference>
<evidence type="ECO:0000313" key="3">
    <source>
        <dbReference type="Proteomes" id="UP000799771"/>
    </source>
</evidence>
<protein>
    <submittedName>
        <fullName evidence="2">Uncharacterized protein</fullName>
    </submittedName>
</protein>
<feature type="compositionally biased region" description="Polar residues" evidence="1">
    <location>
        <begin position="35"/>
        <end position="52"/>
    </location>
</feature>
<organism evidence="2 3">
    <name type="scientific">Dothidotthia symphoricarpi CBS 119687</name>
    <dbReference type="NCBI Taxonomy" id="1392245"/>
    <lineage>
        <taxon>Eukaryota</taxon>
        <taxon>Fungi</taxon>
        <taxon>Dikarya</taxon>
        <taxon>Ascomycota</taxon>
        <taxon>Pezizomycotina</taxon>
        <taxon>Dothideomycetes</taxon>
        <taxon>Pleosporomycetidae</taxon>
        <taxon>Pleosporales</taxon>
        <taxon>Dothidotthiaceae</taxon>
        <taxon>Dothidotthia</taxon>
    </lineage>
</organism>
<feature type="compositionally biased region" description="Basic and acidic residues" evidence="1">
    <location>
        <begin position="126"/>
        <end position="140"/>
    </location>
</feature>
<feature type="region of interest" description="Disordered" evidence="1">
    <location>
        <begin position="32"/>
        <end position="52"/>
    </location>
</feature>
<dbReference type="Proteomes" id="UP000799771">
    <property type="component" value="Unassembled WGS sequence"/>
</dbReference>
<proteinExistence type="predicted"/>
<sequence length="172" mass="19317">MDRRAEPDYHGWARNRLACLMFAGGRCSRSVANPRPNNSLQPPAPKQSTLLPNLTTSQYHPPTPLPLPPTVHAHCHDDDTPISIILSRRCCSLGRAVATCMLVKHPRQLRIVSRPSAALPLPKNEQSTHTRPEHSRYDHTHTRKHLLPQPSSTHRPELPSYSARPCAGQPWH</sequence>
<feature type="region of interest" description="Disordered" evidence="1">
    <location>
        <begin position="115"/>
        <end position="172"/>
    </location>
</feature>
<dbReference type="GeneID" id="54413859"/>
<evidence type="ECO:0000313" key="2">
    <source>
        <dbReference type="EMBL" id="KAF2126663.1"/>
    </source>
</evidence>
<dbReference type="AlphaFoldDB" id="A0A6A6A686"/>
<reference evidence="2" key="1">
    <citation type="journal article" date="2020" name="Stud. Mycol.">
        <title>101 Dothideomycetes genomes: a test case for predicting lifestyles and emergence of pathogens.</title>
        <authorList>
            <person name="Haridas S."/>
            <person name="Albert R."/>
            <person name="Binder M."/>
            <person name="Bloem J."/>
            <person name="Labutti K."/>
            <person name="Salamov A."/>
            <person name="Andreopoulos B."/>
            <person name="Baker S."/>
            <person name="Barry K."/>
            <person name="Bills G."/>
            <person name="Bluhm B."/>
            <person name="Cannon C."/>
            <person name="Castanera R."/>
            <person name="Culley D."/>
            <person name="Daum C."/>
            <person name="Ezra D."/>
            <person name="Gonzalez J."/>
            <person name="Henrissat B."/>
            <person name="Kuo A."/>
            <person name="Liang C."/>
            <person name="Lipzen A."/>
            <person name="Lutzoni F."/>
            <person name="Magnuson J."/>
            <person name="Mondo S."/>
            <person name="Nolan M."/>
            <person name="Ohm R."/>
            <person name="Pangilinan J."/>
            <person name="Park H.-J."/>
            <person name="Ramirez L."/>
            <person name="Alfaro M."/>
            <person name="Sun H."/>
            <person name="Tritt A."/>
            <person name="Yoshinaga Y."/>
            <person name="Zwiers L.-H."/>
            <person name="Turgeon B."/>
            <person name="Goodwin S."/>
            <person name="Spatafora J."/>
            <person name="Crous P."/>
            <person name="Grigoriev I."/>
        </authorList>
    </citation>
    <scope>NUCLEOTIDE SEQUENCE</scope>
    <source>
        <strain evidence="2">CBS 119687</strain>
    </source>
</reference>
<evidence type="ECO:0000256" key="1">
    <source>
        <dbReference type="SAM" id="MobiDB-lite"/>
    </source>
</evidence>